<protein>
    <submittedName>
        <fullName evidence="1">Uncharacterized protein</fullName>
    </submittedName>
</protein>
<sequence length="89" mass="9499">MDSRHGQGQGHDGGDSAQSTADLTAFVQNLLQQMQSRFQTMSDSIISKIDEMGSRIDDLEKSIGELVKEAGVDSPPSPPTSSQGQLPPK</sequence>
<keyword evidence="2" id="KW-1185">Reference proteome</keyword>
<name>A0ACB8HK34_9BRYO</name>
<dbReference type="Proteomes" id="UP000828922">
    <property type="component" value="Linkage Group LG07"/>
</dbReference>
<evidence type="ECO:0000313" key="1">
    <source>
        <dbReference type="EMBL" id="KAH9556592.1"/>
    </source>
</evidence>
<reference evidence="2" key="1">
    <citation type="journal article" date="2022" name="New Phytol.">
        <title>Phylogenomic structure and speciation in an emerging model: the Sphagnum magellanicum complex (Bryophyta).</title>
        <authorList>
            <person name="Shaw A.J."/>
            <person name="Piatkowski B."/>
            <person name="Duffy A.M."/>
            <person name="Aguero B."/>
            <person name="Imwattana K."/>
            <person name="Nieto-Lugilde M."/>
            <person name="Healey A."/>
            <person name="Weston D.J."/>
            <person name="Patel M.N."/>
            <person name="Schmutz J."/>
            <person name="Grimwood J."/>
            <person name="Yavitt J.B."/>
            <person name="Hassel K."/>
            <person name="Stenoien H.K."/>
            <person name="Flatberg K.I."/>
            <person name="Bickford C.P."/>
            <person name="Hicks K.A."/>
        </authorList>
    </citation>
    <scope>NUCLEOTIDE SEQUENCE [LARGE SCALE GENOMIC DNA]</scope>
</reference>
<organism evidence="1 2">
    <name type="scientific">Sphagnum magellanicum</name>
    <dbReference type="NCBI Taxonomy" id="128215"/>
    <lineage>
        <taxon>Eukaryota</taxon>
        <taxon>Viridiplantae</taxon>
        <taxon>Streptophyta</taxon>
        <taxon>Embryophyta</taxon>
        <taxon>Bryophyta</taxon>
        <taxon>Sphagnophytina</taxon>
        <taxon>Sphagnopsida</taxon>
        <taxon>Sphagnales</taxon>
        <taxon>Sphagnaceae</taxon>
        <taxon>Sphagnum</taxon>
    </lineage>
</organism>
<proteinExistence type="predicted"/>
<evidence type="ECO:0000313" key="2">
    <source>
        <dbReference type="Proteomes" id="UP000828922"/>
    </source>
</evidence>
<accession>A0ACB8HK34</accession>
<comment type="caution">
    <text evidence="1">The sequence shown here is derived from an EMBL/GenBank/DDBJ whole genome shotgun (WGS) entry which is preliminary data.</text>
</comment>
<gene>
    <name evidence="1" type="ORF">CY35_07G037700</name>
</gene>
<dbReference type="EMBL" id="CM038913">
    <property type="protein sequence ID" value="KAH9556592.1"/>
    <property type="molecule type" value="Genomic_DNA"/>
</dbReference>